<reference evidence="3" key="1">
    <citation type="submission" date="2022-05" db="EMBL/GenBank/DDBJ databases">
        <authorList>
            <person name="Sun X."/>
        </authorList>
    </citation>
    <scope>NUCLEOTIDE SEQUENCE</scope>
    <source>
        <strain evidence="3">Ai-910</strain>
    </source>
</reference>
<organism evidence="3 4">
    <name type="scientific">Xiashengella succiniciproducens</name>
    <dbReference type="NCBI Taxonomy" id="2949635"/>
    <lineage>
        <taxon>Bacteria</taxon>
        <taxon>Pseudomonadati</taxon>
        <taxon>Bacteroidota</taxon>
        <taxon>Bacteroidia</taxon>
        <taxon>Marinilabiliales</taxon>
        <taxon>Marinilabiliaceae</taxon>
        <taxon>Xiashengella</taxon>
    </lineage>
</organism>
<dbReference type="InterPro" id="IPR011250">
    <property type="entry name" value="OMP/PagP_B-barrel"/>
</dbReference>
<evidence type="ECO:0000256" key="1">
    <source>
        <dbReference type="SAM" id="SignalP"/>
    </source>
</evidence>
<gene>
    <name evidence="3" type="ORF">M9189_11640</name>
</gene>
<evidence type="ECO:0000259" key="2">
    <source>
        <dbReference type="Pfam" id="PF13568"/>
    </source>
</evidence>
<dbReference type="EMBL" id="CP098400">
    <property type="protein sequence ID" value="URW79504.1"/>
    <property type="molecule type" value="Genomic_DNA"/>
</dbReference>
<name>A0A9J6ZQG3_9BACT</name>
<proteinExistence type="predicted"/>
<accession>A0A9J6ZQG3</accession>
<dbReference type="AlphaFoldDB" id="A0A9J6ZQG3"/>
<keyword evidence="1" id="KW-0732">Signal</keyword>
<dbReference type="KEGG" id="alkq:M9189_11640"/>
<keyword evidence="4" id="KW-1185">Reference proteome</keyword>
<dbReference type="Pfam" id="PF13568">
    <property type="entry name" value="OMP_b-brl_2"/>
    <property type="match status" value="1"/>
</dbReference>
<protein>
    <submittedName>
        <fullName evidence="3">PorT family protein</fullName>
    </submittedName>
</protein>
<dbReference type="RefSeq" id="WP_250723443.1">
    <property type="nucleotide sequence ID" value="NZ_CP098400.1"/>
</dbReference>
<dbReference type="Gene3D" id="2.40.160.20">
    <property type="match status" value="1"/>
</dbReference>
<evidence type="ECO:0000313" key="3">
    <source>
        <dbReference type="EMBL" id="URW79504.1"/>
    </source>
</evidence>
<feature type="chain" id="PRO_5039893594" evidence="1">
    <location>
        <begin position="21"/>
        <end position="204"/>
    </location>
</feature>
<dbReference type="InterPro" id="IPR025665">
    <property type="entry name" value="Beta-barrel_OMP_2"/>
</dbReference>
<reference evidence="3" key="2">
    <citation type="submission" date="2022-06" db="EMBL/GenBank/DDBJ databases">
        <title>Xiashengella guii gen. nov. sp. nov., a bacterium isolated form anaerobic digestion tank.</title>
        <authorList>
            <person name="Huang H."/>
        </authorList>
    </citation>
    <scope>NUCLEOTIDE SEQUENCE</scope>
    <source>
        <strain evidence="3">Ai-910</strain>
    </source>
</reference>
<feature type="signal peptide" evidence="1">
    <location>
        <begin position="1"/>
        <end position="20"/>
    </location>
</feature>
<feature type="domain" description="Outer membrane protein beta-barrel" evidence="2">
    <location>
        <begin position="23"/>
        <end position="183"/>
    </location>
</feature>
<dbReference type="SUPFAM" id="SSF56925">
    <property type="entry name" value="OMPA-like"/>
    <property type="match status" value="1"/>
</dbReference>
<sequence length="204" mass="22629">MKKILVSCFALILSASMLYAGDGFQLGVKAGFNSSSFDTSNGVKLNNETYQNVKNDFKSGYILGAWTSFPLAGNISLRPEVYYSKKSGKVEYDSAISETLNYYSWDIPVLVKLNILDLDVVNIYGLAGPALSIRADEKVSVDERSFDSGKMKSANWNLQLGAGVEVMRFGLDARYEWGLNDISSKSGIDRKTRALMFSLSYRLF</sequence>
<evidence type="ECO:0000313" key="4">
    <source>
        <dbReference type="Proteomes" id="UP001056426"/>
    </source>
</evidence>
<dbReference type="Proteomes" id="UP001056426">
    <property type="component" value="Chromosome"/>
</dbReference>